<proteinExistence type="predicted"/>
<evidence type="ECO:0000313" key="2">
    <source>
        <dbReference type="Proteomes" id="UP000520291"/>
    </source>
</evidence>
<organism evidence="1 2">
    <name type="scientific">Bacteroides eggerthii</name>
    <dbReference type="NCBI Taxonomy" id="28111"/>
    <lineage>
        <taxon>Bacteria</taxon>
        <taxon>Pseudomonadati</taxon>
        <taxon>Bacteroidota</taxon>
        <taxon>Bacteroidia</taxon>
        <taxon>Bacteroidales</taxon>
        <taxon>Bacteroidaceae</taxon>
        <taxon>Bacteroides</taxon>
    </lineage>
</organism>
<dbReference type="Proteomes" id="UP000520291">
    <property type="component" value="Unassembled WGS sequence"/>
</dbReference>
<reference evidence="1 2" key="1">
    <citation type="submission" date="2020-04" db="EMBL/GenBank/DDBJ databases">
        <authorList>
            <person name="Hitch T.C.A."/>
            <person name="Wylensek D."/>
            <person name="Clavel T."/>
        </authorList>
    </citation>
    <scope>NUCLEOTIDE SEQUENCE [LARGE SCALE GENOMIC DNA]</scope>
    <source>
        <strain evidence="1 2">WCA3-601-WT-5E</strain>
    </source>
</reference>
<protein>
    <submittedName>
        <fullName evidence="1">Smalltalk protein</fullName>
    </submittedName>
</protein>
<dbReference type="RefSeq" id="WP_168947739.1">
    <property type="nucleotide sequence ID" value="NZ_JABAGL010000013.1"/>
</dbReference>
<sequence>MAKTNLWRRILKALIAAATAVLGVLGGTDVQK</sequence>
<accession>A0A7X9SCB6</accession>
<comment type="caution">
    <text evidence="1">The sequence shown here is derived from an EMBL/GenBank/DDBJ whole genome shotgun (WGS) entry which is preliminary data.</text>
</comment>
<gene>
    <name evidence="1" type="ORF">HF841_10650</name>
</gene>
<dbReference type="Pfam" id="PF20096">
    <property type="entry name" value="DUF6486"/>
    <property type="match status" value="1"/>
</dbReference>
<dbReference type="NCBIfam" id="NF033879">
    <property type="entry name" value="smalltalk"/>
    <property type="match status" value="1"/>
</dbReference>
<dbReference type="EMBL" id="JABAGL010000013">
    <property type="protein sequence ID" value="NME86472.1"/>
    <property type="molecule type" value="Genomic_DNA"/>
</dbReference>
<dbReference type="AlphaFoldDB" id="A0A7X9SCB6"/>
<dbReference type="InterPro" id="IPR045505">
    <property type="entry name" value="DUF6486"/>
</dbReference>
<name>A0A7X9SCB6_9BACE</name>
<evidence type="ECO:0000313" key="1">
    <source>
        <dbReference type="EMBL" id="NME86472.1"/>
    </source>
</evidence>